<evidence type="ECO:0000259" key="13">
    <source>
        <dbReference type="Pfam" id="PF13288"/>
    </source>
</evidence>
<protein>
    <recommendedName>
        <fullName evidence="9">1-deoxy-D-xylulose 5-phosphate reductoisomerase</fullName>
        <shortName evidence="9">DXP reductoisomerase</shortName>
        <ecNumber evidence="9">1.1.1.267</ecNumber>
    </recommendedName>
    <alternativeName>
        <fullName evidence="9">1-deoxyxylulose-5-phosphate reductoisomerase</fullName>
    </alternativeName>
    <alternativeName>
        <fullName evidence="9">2-C-methyl-D-erythritol 4-phosphate synthase</fullName>
    </alternativeName>
</protein>
<feature type="binding site" evidence="9">
    <location>
        <position position="168"/>
    </location>
    <ligand>
        <name>1-deoxy-D-xylulose 5-phosphate</name>
        <dbReference type="ChEBI" id="CHEBI:57792"/>
    </ligand>
</feature>
<evidence type="ECO:0000256" key="4">
    <source>
        <dbReference type="ARBA" id="ARBA00022857"/>
    </source>
</evidence>
<keyword evidence="7 9" id="KW-0414">Isoprene biosynthesis</keyword>
<dbReference type="HAMAP" id="MF_00183">
    <property type="entry name" value="DXP_reductoisom"/>
    <property type="match status" value="1"/>
</dbReference>
<feature type="binding site" evidence="9">
    <location>
        <position position="140"/>
    </location>
    <ligand>
        <name>NADPH</name>
        <dbReference type="ChEBI" id="CHEBI:57783"/>
    </ligand>
</feature>
<comment type="catalytic activity">
    <reaction evidence="8">
        <text>2-C-methyl-D-erythritol 4-phosphate + NADP(+) = 1-deoxy-D-xylulose 5-phosphate + NADPH + H(+)</text>
        <dbReference type="Rhea" id="RHEA:13717"/>
        <dbReference type="ChEBI" id="CHEBI:15378"/>
        <dbReference type="ChEBI" id="CHEBI:57783"/>
        <dbReference type="ChEBI" id="CHEBI:57792"/>
        <dbReference type="ChEBI" id="CHEBI:58262"/>
        <dbReference type="ChEBI" id="CHEBI:58349"/>
        <dbReference type="EC" id="1.1.1.267"/>
    </reaction>
    <physiologicalReaction direction="right-to-left" evidence="8">
        <dbReference type="Rhea" id="RHEA:13719"/>
    </physiologicalReaction>
</comment>
<comment type="caution">
    <text evidence="14">The sequence shown here is derived from an EMBL/GenBank/DDBJ whole genome shotgun (WGS) entry which is preliminary data.</text>
</comment>
<reference evidence="15" key="1">
    <citation type="journal article" date="2019" name="Int. J. Syst. Evol. Microbiol.">
        <title>The Global Catalogue of Microorganisms (GCM) 10K type strain sequencing project: providing services to taxonomists for standard genome sequencing and annotation.</title>
        <authorList>
            <consortium name="The Broad Institute Genomics Platform"/>
            <consortium name="The Broad Institute Genome Sequencing Center for Infectious Disease"/>
            <person name="Wu L."/>
            <person name="Ma J."/>
        </authorList>
    </citation>
    <scope>NUCLEOTIDE SEQUENCE [LARGE SCALE GENOMIC DNA]</scope>
    <source>
        <strain evidence="15">CGMCC 1.12851</strain>
    </source>
</reference>
<keyword evidence="9" id="KW-0460">Magnesium</keyword>
<keyword evidence="3 9" id="KW-0479">Metal-binding</keyword>
<feature type="binding site" evidence="9">
    <location>
        <position position="168"/>
    </location>
    <ligand>
        <name>Mn(2+)</name>
        <dbReference type="ChEBI" id="CHEBI:29035"/>
    </ligand>
</feature>
<evidence type="ECO:0000259" key="12">
    <source>
        <dbReference type="Pfam" id="PF08436"/>
    </source>
</evidence>
<dbReference type="SUPFAM" id="SSF55347">
    <property type="entry name" value="Glyceraldehyde-3-phosphate dehydrogenase-like, C-terminal domain"/>
    <property type="match status" value="1"/>
</dbReference>
<sequence>MSRPNMLSSGRTVPPPSPPPRSISIFGATGSVGTSTLDLVRLNPSAYRVVALTAHSDASGLAKLAREFSAEVAVISDAAQHDALADALQGTNTQAWSGAQALLDAADIDADWTMAAIVGCAGLAPIMRSLLRGRSVALANKEALVSAGALMIEAARSSGATLLPVDSEHNAIFQCLAGGNIDEVESITLTASGGPFRTWTTEQMRAARPDQAVAHPNWSMGAKISVDSATMFNKGLELIEAHHLFPVGLDAIRILVHPQSVIHSMVEYRDRSTLAQLGAPDMKIPIASALAWPQRIATQCTPLDLATIGQLTFEPLDTERFPGPGICRAAIAAGGSAPAILNAANEIAVAAFLEGRIGFLDIAAIVSDVLAGYIPSAPQSLQDVLAIDREARAMAAVAISTKDRN</sequence>
<keyword evidence="4 9" id="KW-0521">NADP</keyword>
<feature type="binding site" evidence="9">
    <location>
        <position position="192"/>
    </location>
    <ligand>
        <name>1-deoxy-D-xylulose 5-phosphate</name>
        <dbReference type="ChEBI" id="CHEBI:57792"/>
    </ligand>
</feature>
<evidence type="ECO:0000256" key="9">
    <source>
        <dbReference type="HAMAP-Rule" id="MF_00183"/>
    </source>
</evidence>
<feature type="binding site" evidence="9">
    <location>
        <position position="221"/>
    </location>
    <ligand>
        <name>NADPH</name>
        <dbReference type="ChEBI" id="CHEBI:57783"/>
    </ligand>
</feature>
<comment type="pathway">
    <text evidence="1 9">Isoprenoid biosynthesis; isopentenyl diphosphate biosynthesis via DXP pathway; isopentenyl diphosphate from 1-deoxy-D-xylulose 5-phosphate: step 1/6.</text>
</comment>
<feature type="region of interest" description="Disordered" evidence="10">
    <location>
        <begin position="1"/>
        <end position="21"/>
    </location>
</feature>
<organism evidence="14 15">
    <name type="scientific">Blastomonas aquatica</name>
    <dbReference type="NCBI Taxonomy" id="1510276"/>
    <lineage>
        <taxon>Bacteria</taxon>
        <taxon>Pseudomonadati</taxon>
        <taxon>Pseudomonadota</taxon>
        <taxon>Alphaproteobacteria</taxon>
        <taxon>Sphingomonadales</taxon>
        <taxon>Sphingomonadaceae</taxon>
        <taxon>Blastomonas</taxon>
    </lineage>
</organism>
<evidence type="ECO:0000256" key="2">
    <source>
        <dbReference type="ARBA" id="ARBA00006825"/>
    </source>
</evidence>
<feature type="binding site" evidence="9">
    <location>
        <position position="141"/>
    </location>
    <ligand>
        <name>1-deoxy-D-xylulose 5-phosphate</name>
        <dbReference type="ChEBI" id="CHEBI:57792"/>
    </ligand>
</feature>
<name>A0ABQ1JF47_9SPHN</name>
<evidence type="ECO:0000313" key="15">
    <source>
        <dbReference type="Proteomes" id="UP000614261"/>
    </source>
</evidence>
<dbReference type="InterPro" id="IPR036291">
    <property type="entry name" value="NAD(P)-bd_dom_sf"/>
</dbReference>
<feature type="binding site" evidence="9">
    <location>
        <position position="30"/>
    </location>
    <ligand>
        <name>NADPH</name>
        <dbReference type="ChEBI" id="CHEBI:57783"/>
    </ligand>
</feature>
<evidence type="ECO:0000256" key="1">
    <source>
        <dbReference type="ARBA" id="ARBA00005094"/>
    </source>
</evidence>
<dbReference type="Gene3D" id="1.10.1740.10">
    <property type="match status" value="1"/>
</dbReference>
<dbReference type="InterPro" id="IPR026877">
    <property type="entry name" value="DXPR_C"/>
</dbReference>
<feature type="domain" description="DXP reductoisomerase C-terminal" evidence="13">
    <location>
        <begin position="277"/>
        <end position="393"/>
    </location>
</feature>
<dbReference type="PIRSF" id="PIRSF006205">
    <property type="entry name" value="Dxp_reductismrs"/>
    <property type="match status" value="1"/>
</dbReference>
<evidence type="ECO:0000256" key="7">
    <source>
        <dbReference type="ARBA" id="ARBA00023229"/>
    </source>
</evidence>
<feature type="binding site" evidence="9">
    <location>
        <position position="167"/>
    </location>
    <ligand>
        <name>1-deoxy-D-xylulose 5-phosphate</name>
        <dbReference type="ChEBI" id="CHEBI:57792"/>
    </ligand>
</feature>
<feature type="binding site" evidence="9">
    <location>
        <position position="237"/>
    </location>
    <ligand>
        <name>1-deoxy-D-xylulose 5-phosphate</name>
        <dbReference type="ChEBI" id="CHEBI:57792"/>
    </ligand>
</feature>
<dbReference type="Proteomes" id="UP000614261">
    <property type="component" value="Unassembled WGS sequence"/>
</dbReference>
<comment type="caution">
    <text evidence="9">Lacks conserved residue(s) required for the propagation of feature annotation.</text>
</comment>
<feature type="domain" description="1-deoxy-D-xylulose 5-phosphate reductoisomerase N-terminal" evidence="11">
    <location>
        <begin position="23"/>
        <end position="148"/>
    </location>
</feature>
<dbReference type="InterPro" id="IPR013644">
    <property type="entry name" value="DXP_reductoisomerase_C"/>
</dbReference>
<feature type="binding site" evidence="9">
    <location>
        <position position="215"/>
    </location>
    <ligand>
        <name>1-deoxy-D-xylulose 5-phosphate</name>
        <dbReference type="ChEBI" id="CHEBI:57792"/>
    </ligand>
</feature>
<feature type="binding site" evidence="9">
    <location>
        <position position="234"/>
    </location>
    <ligand>
        <name>1-deoxy-D-xylulose 5-phosphate</name>
        <dbReference type="ChEBI" id="CHEBI:57792"/>
    </ligand>
</feature>
<feature type="compositionally biased region" description="Polar residues" evidence="10">
    <location>
        <begin position="1"/>
        <end position="11"/>
    </location>
</feature>
<evidence type="ECO:0000256" key="10">
    <source>
        <dbReference type="SAM" id="MobiDB-lite"/>
    </source>
</evidence>
<dbReference type="InterPro" id="IPR003821">
    <property type="entry name" value="DXP_reductoisomerase"/>
</dbReference>
<evidence type="ECO:0000256" key="8">
    <source>
        <dbReference type="ARBA" id="ARBA00048543"/>
    </source>
</evidence>
<dbReference type="InterPro" id="IPR013512">
    <property type="entry name" value="DXP_reductoisomerase_N"/>
</dbReference>
<feature type="binding site" evidence="9">
    <location>
        <position position="233"/>
    </location>
    <ligand>
        <name>1-deoxy-D-xylulose 5-phosphate</name>
        <dbReference type="ChEBI" id="CHEBI:57792"/>
    </ligand>
</feature>
<feature type="binding site" evidence="9">
    <location>
        <position position="31"/>
    </location>
    <ligand>
        <name>NADPH</name>
        <dbReference type="ChEBI" id="CHEBI:57783"/>
    </ligand>
</feature>
<dbReference type="Pfam" id="PF02670">
    <property type="entry name" value="DXP_reductoisom"/>
    <property type="match status" value="1"/>
</dbReference>
<dbReference type="SUPFAM" id="SSF69055">
    <property type="entry name" value="1-deoxy-D-xylulose-5-phosphate reductoisomerase, C-terminal domain"/>
    <property type="match status" value="1"/>
</dbReference>
<dbReference type="PANTHER" id="PTHR30525">
    <property type="entry name" value="1-DEOXY-D-XYLULOSE 5-PHOSPHATE REDUCTOISOMERASE"/>
    <property type="match status" value="1"/>
</dbReference>
<dbReference type="PANTHER" id="PTHR30525:SF0">
    <property type="entry name" value="1-DEOXY-D-XYLULOSE 5-PHOSPHATE REDUCTOISOMERASE, CHLOROPLASTIC"/>
    <property type="match status" value="1"/>
</dbReference>
<feature type="binding site" evidence="9">
    <location>
        <position position="142"/>
    </location>
    <ligand>
        <name>NADPH</name>
        <dbReference type="ChEBI" id="CHEBI:57783"/>
    </ligand>
</feature>
<dbReference type="RefSeq" id="WP_229736955.1">
    <property type="nucleotide sequence ID" value="NZ_BMGD01000003.1"/>
</dbReference>
<gene>
    <name evidence="9 14" type="primary">dxr</name>
    <name evidence="14" type="ORF">GCM10010833_20370</name>
</gene>
<comment type="cofactor">
    <cofactor evidence="9">
        <name>Mg(2+)</name>
        <dbReference type="ChEBI" id="CHEBI:18420"/>
    </cofactor>
    <cofactor evidence="9">
        <name>Mn(2+)</name>
        <dbReference type="ChEBI" id="CHEBI:29035"/>
    </cofactor>
</comment>
<evidence type="ECO:0000256" key="5">
    <source>
        <dbReference type="ARBA" id="ARBA00023002"/>
    </source>
</evidence>
<evidence type="ECO:0000256" key="6">
    <source>
        <dbReference type="ARBA" id="ARBA00023211"/>
    </source>
</evidence>
<keyword evidence="5 9" id="KW-0560">Oxidoreductase</keyword>
<dbReference type="Gene3D" id="3.40.50.720">
    <property type="entry name" value="NAD(P)-binding Rossmann-like Domain"/>
    <property type="match status" value="1"/>
</dbReference>
<feature type="binding site" evidence="9">
    <location>
        <position position="29"/>
    </location>
    <ligand>
        <name>NADPH</name>
        <dbReference type="ChEBI" id="CHEBI:57783"/>
    </ligand>
</feature>
<dbReference type="EMBL" id="BMGD01000003">
    <property type="protein sequence ID" value="GGB65105.1"/>
    <property type="molecule type" value="Genomic_DNA"/>
</dbReference>
<dbReference type="EC" id="1.1.1.267" evidence="9"/>
<dbReference type="InterPro" id="IPR036169">
    <property type="entry name" value="DXPR_C_sf"/>
</dbReference>
<feature type="domain" description="1-deoxy-D-xylulose 5-phosphate reductoisomerase C-terminal" evidence="12">
    <location>
        <begin position="162"/>
        <end position="245"/>
    </location>
</feature>
<feature type="binding site" evidence="9">
    <location>
        <position position="166"/>
    </location>
    <ligand>
        <name>Mn(2+)</name>
        <dbReference type="ChEBI" id="CHEBI:29035"/>
    </ligand>
</feature>
<comment type="function">
    <text evidence="9">Catalyzes the NADPH-dependent rearrangement and reduction of 1-deoxy-D-xylulose-5-phosphate (DXP) to 2-C-methyl-D-erythritol 4-phosphate (MEP).</text>
</comment>
<dbReference type="Pfam" id="PF08436">
    <property type="entry name" value="DXP_redisom_C"/>
    <property type="match status" value="1"/>
</dbReference>
<evidence type="ECO:0000313" key="14">
    <source>
        <dbReference type="EMBL" id="GGB65105.1"/>
    </source>
</evidence>
<accession>A0ABQ1JF47</accession>
<dbReference type="NCBIfam" id="TIGR00243">
    <property type="entry name" value="Dxr"/>
    <property type="match status" value="1"/>
</dbReference>
<keyword evidence="6 9" id="KW-0464">Manganese</keyword>
<feature type="binding site" evidence="9">
    <location>
        <position position="228"/>
    </location>
    <ligand>
        <name>1-deoxy-D-xylulose 5-phosphate</name>
        <dbReference type="ChEBI" id="CHEBI:57792"/>
    </ligand>
</feature>
<evidence type="ECO:0000256" key="3">
    <source>
        <dbReference type="ARBA" id="ARBA00022723"/>
    </source>
</evidence>
<keyword evidence="15" id="KW-1185">Reference proteome</keyword>
<dbReference type="SUPFAM" id="SSF51735">
    <property type="entry name" value="NAD(P)-binding Rossmann-fold domains"/>
    <property type="match status" value="1"/>
</dbReference>
<comment type="similarity">
    <text evidence="2 9">Belongs to the DXR family.</text>
</comment>
<proteinExistence type="inferred from homology"/>
<dbReference type="Pfam" id="PF13288">
    <property type="entry name" value="DXPR_C"/>
    <property type="match status" value="1"/>
</dbReference>
<feature type="binding site" evidence="9">
    <location>
        <position position="32"/>
    </location>
    <ligand>
        <name>NADPH</name>
        <dbReference type="ChEBI" id="CHEBI:57783"/>
    </ligand>
</feature>
<feature type="binding site" evidence="9">
    <location>
        <position position="237"/>
    </location>
    <ligand>
        <name>Mn(2+)</name>
        <dbReference type="ChEBI" id="CHEBI:29035"/>
    </ligand>
</feature>
<evidence type="ECO:0000259" key="11">
    <source>
        <dbReference type="Pfam" id="PF02670"/>
    </source>
</evidence>